<dbReference type="EMBL" id="NNAY01003022">
    <property type="protein sequence ID" value="OXU20098.1"/>
    <property type="molecule type" value="Genomic_DNA"/>
</dbReference>
<reference evidence="1 2" key="1">
    <citation type="journal article" date="2017" name="Curr. Biol.">
        <title>The Evolution of Venom by Co-option of Single-Copy Genes.</title>
        <authorList>
            <person name="Martinson E.O."/>
            <person name="Mrinalini"/>
            <person name="Kelkar Y.D."/>
            <person name="Chang C.H."/>
            <person name="Werren J.H."/>
        </authorList>
    </citation>
    <scope>NUCLEOTIDE SEQUENCE [LARGE SCALE GENOMIC DNA]</scope>
    <source>
        <strain evidence="1 2">Alberta</strain>
        <tissue evidence="1">Whole body</tissue>
    </source>
</reference>
<dbReference type="AlphaFoldDB" id="A0A232EP33"/>
<name>A0A232EP33_9HYME</name>
<evidence type="ECO:0000313" key="2">
    <source>
        <dbReference type="Proteomes" id="UP000215335"/>
    </source>
</evidence>
<sequence>MARFNSDSAHTSHHIQRLSGSFSKFVGRPANATITLIQIPEYPTKKKEDIQSTATSLKNQTVYLKILQGNREGVFTTPKFERAINLNHYGTMAWFNSDSAHTAFPGIFNLKKNKRSPSRSTVPPRYNSLNDLDPANFINEQDSLVQKIISRLDLEDAAEFIRRTATFRPSFVTGTYPDNTQLEPSTLKPTAKTEWDQFAQKYESAAKENFSLNPPPLTKTVKRESQFTTPIMTASVLDL</sequence>
<dbReference type="Proteomes" id="UP000215335">
    <property type="component" value="Unassembled WGS sequence"/>
</dbReference>
<accession>A0A232EP33</accession>
<gene>
    <name evidence="1" type="ORF">TSAR_005065</name>
</gene>
<proteinExistence type="predicted"/>
<evidence type="ECO:0000313" key="1">
    <source>
        <dbReference type="EMBL" id="OXU20098.1"/>
    </source>
</evidence>
<protein>
    <submittedName>
        <fullName evidence="1">Uncharacterized protein</fullName>
    </submittedName>
</protein>
<organism evidence="1 2">
    <name type="scientific">Trichomalopsis sarcophagae</name>
    <dbReference type="NCBI Taxonomy" id="543379"/>
    <lineage>
        <taxon>Eukaryota</taxon>
        <taxon>Metazoa</taxon>
        <taxon>Ecdysozoa</taxon>
        <taxon>Arthropoda</taxon>
        <taxon>Hexapoda</taxon>
        <taxon>Insecta</taxon>
        <taxon>Pterygota</taxon>
        <taxon>Neoptera</taxon>
        <taxon>Endopterygota</taxon>
        <taxon>Hymenoptera</taxon>
        <taxon>Apocrita</taxon>
        <taxon>Proctotrupomorpha</taxon>
        <taxon>Chalcidoidea</taxon>
        <taxon>Pteromalidae</taxon>
        <taxon>Pteromalinae</taxon>
        <taxon>Trichomalopsis</taxon>
    </lineage>
</organism>
<comment type="caution">
    <text evidence="1">The sequence shown here is derived from an EMBL/GenBank/DDBJ whole genome shotgun (WGS) entry which is preliminary data.</text>
</comment>
<keyword evidence="2" id="KW-1185">Reference proteome</keyword>